<dbReference type="AlphaFoldDB" id="A0A645J9F7"/>
<accession>A0A645J9F7</accession>
<evidence type="ECO:0000313" key="2">
    <source>
        <dbReference type="EMBL" id="MPN56143.1"/>
    </source>
</evidence>
<feature type="region of interest" description="Disordered" evidence="1">
    <location>
        <begin position="119"/>
        <end position="140"/>
    </location>
</feature>
<evidence type="ECO:0000256" key="1">
    <source>
        <dbReference type="SAM" id="MobiDB-lite"/>
    </source>
</evidence>
<dbReference type="EMBL" id="VSSQ01126162">
    <property type="protein sequence ID" value="MPN56143.1"/>
    <property type="molecule type" value="Genomic_DNA"/>
</dbReference>
<feature type="compositionally biased region" description="Basic and acidic residues" evidence="1">
    <location>
        <begin position="46"/>
        <end position="61"/>
    </location>
</feature>
<organism evidence="2">
    <name type="scientific">bioreactor metagenome</name>
    <dbReference type="NCBI Taxonomy" id="1076179"/>
    <lineage>
        <taxon>unclassified sequences</taxon>
        <taxon>metagenomes</taxon>
        <taxon>ecological metagenomes</taxon>
    </lineage>
</organism>
<feature type="compositionally biased region" description="Basic and acidic residues" evidence="1">
    <location>
        <begin position="1"/>
        <end position="11"/>
    </location>
</feature>
<protein>
    <submittedName>
        <fullName evidence="2">Uncharacterized protein</fullName>
    </submittedName>
</protein>
<reference evidence="2" key="1">
    <citation type="submission" date="2019-08" db="EMBL/GenBank/DDBJ databases">
        <authorList>
            <person name="Kucharzyk K."/>
            <person name="Murdoch R.W."/>
            <person name="Higgins S."/>
            <person name="Loffler F."/>
        </authorList>
    </citation>
    <scope>NUCLEOTIDE SEQUENCE</scope>
</reference>
<name>A0A645J9F7_9ZZZZ</name>
<proteinExistence type="predicted"/>
<comment type="caution">
    <text evidence="2">The sequence shown here is derived from an EMBL/GenBank/DDBJ whole genome shotgun (WGS) entry which is preliminary data.</text>
</comment>
<gene>
    <name evidence="2" type="ORF">SDC9_203829</name>
</gene>
<feature type="region of interest" description="Disordered" evidence="1">
    <location>
        <begin position="1"/>
        <end position="61"/>
    </location>
</feature>
<feature type="compositionally biased region" description="Polar residues" evidence="1">
    <location>
        <begin position="130"/>
        <end position="140"/>
    </location>
</feature>
<sequence>MGRLDEGPSHQDEDEGWQEGEPGDHSSCHGTSQKQAIRTKYGLDIATDKANEGDNHDERPRCRFTQRQAINHLGRRQPVVVTDGALVHIGQHGIRAAEGQQCSLGEEPAHLRQGMVPAVASRQHAHRNKPQQTADDGNLP</sequence>